<accession>A0A1M5H1K4</accession>
<gene>
    <name evidence="1" type="ORF">SAMN05443633_11047</name>
</gene>
<protein>
    <submittedName>
        <fullName evidence="1">Uncharacterized protein</fullName>
    </submittedName>
</protein>
<dbReference type="Proteomes" id="UP000184518">
    <property type="component" value="Unassembled WGS sequence"/>
</dbReference>
<dbReference type="STRING" id="1416778.SAMN05443633_11047"/>
<dbReference type="EMBL" id="FQUT01000010">
    <property type="protein sequence ID" value="SHG09820.1"/>
    <property type="molecule type" value="Genomic_DNA"/>
</dbReference>
<dbReference type="AlphaFoldDB" id="A0A1M5H1K4"/>
<reference evidence="2" key="1">
    <citation type="submission" date="2016-11" db="EMBL/GenBank/DDBJ databases">
        <authorList>
            <person name="Varghese N."/>
            <person name="Submissions S."/>
        </authorList>
    </citation>
    <scope>NUCLEOTIDE SEQUENCE [LARGE SCALE GENOMIC DNA]</scope>
    <source>
        <strain evidence="2">DSM 27619</strain>
    </source>
</reference>
<evidence type="ECO:0000313" key="1">
    <source>
        <dbReference type="EMBL" id="SHG09820.1"/>
    </source>
</evidence>
<dbReference type="RefSeq" id="WP_378158066.1">
    <property type="nucleotide sequence ID" value="NZ_JBHSOO010000001.1"/>
</dbReference>
<proteinExistence type="predicted"/>
<keyword evidence="2" id="KW-1185">Reference proteome</keyword>
<name>A0A1M5H1K4_9FLAO</name>
<organism evidence="1 2">
    <name type="scientific">Chryseobacterium arachidis</name>
    <dbReference type="NCBI Taxonomy" id="1416778"/>
    <lineage>
        <taxon>Bacteria</taxon>
        <taxon>Pseudomonadati</taxon>
        <taxon>Bacteroidota</taxon>
        <taxon>Flavobacteriia</taxon>
        <taxon>Flavobacteriales</taxon>
        <taxon>Weeksellaceae</taxon>
        <taxon>Chryseobacterium group</taxon>
        <taxon>Chryseobacterium</taxon>
    </lineage>
</organism>
<evidence type="ECO:0000313" key="2">
    <source>
        <dbReference type="Proteomes" id="UP000184518"/>
    </source>
</evidence>
<sequence length="46" mass="5483">MHYSDIGNVLIQTVSFIKVNKYFRIKINIVDKAALICFMLRFWAFN</sequence>